<reference evidence="8" key="1">
    <citation type="submission" date="2019-08" db="EMBL/GenBank/DDBJ databases">
        <authorList>
            <person name="Kucharzyk K."/>
            <person name="Murdoch R.W."/>
            <person name="Higgins S."/>
            <person name="Loffler F."/>
        </authorList>
    </citation>
    <scope>NUCLEOTIDE SEQUENCE</scope>
</reference>
<keyword evidence="2" id="KW-1003">Cell membrane</keyword>
<feature type="domain" description="Type II secretion system protein GspF" evidence="7">
    <location>
        <begin position="1"/>
        <end position="123"/>
    </location>
</feature>
<evidence type="ECO:0000256" key="4">
    <source>
        <dbReference type="ARBA" id="ARBA00022989"/>
    </source>
</evidence>
<evidence type="ECO:0000256" key="1">
    <source>
        <dbReference type="ARBA" id="ARBA00004651"/>
    </source>
</evidence>
<comment type="subcellular location">
    <subcellularLocation>
        <location evidence="1">Cell membrane</location>
        <topology evidence="1">Multi-pass membrane protein</topology>
    </subcellularLocation>
</comment>
<dbReference type="PANTHER" id="PTHR35402">
    <property type="entry name" value="INTEGRAL MEMBRANE PROTEIN-RELATED"/>
    <property type="match status" value="1"/>
</dbReference>
<dbReference type="InterPro" id="IPR056569">
    <property type="entry name" value="ArlJ-like"/>
</dbReference>
<gene>
    <name evidence="8" type="ORF">SDC9_07395</name>
</gene>
<keyword evidence="4 6" id="KW-1133">Transmembrane helix</keyword>
<feature type="transmembrane region" description="Helical" evidence="6">
    <location>
        <begin position="139"/>
        <end position="159"/>
    </location>
</feature>
<evidence type="ECO:0000256" key="2">
    <source>
        <dbReference type="ARBA" id="ARBA00022475"/>
    </source>
</evidence>
<proteinExistence type="predicted"/>
<keyword evidence="3 6" id="KW-0812">Transmembrane</keyword>
<dbReference type="Pfam" id="PF00482">
    <property type="entry name" value="T2SSF"/>
    <property type="match status" value="1"/>
</dbReference>
<dbReference type="InterPro" id="IPR018076">
    <property type="entry name" value="T2SS_GspF_dom"/>
</dbReference>
<evidence type="ECO:0000256" key="6">
    <source>
        <dbReference type="SAM" id="Phobius"/>
    </source>
</evidence>
<protein>
    <recommendedName>
        <fullName evidence="7">Type II secretion system protein GspF domain-containing protein</fullName>
    </recommendedName>
</protein>
<feature type="transmembrane region" description="Helical" evidence="6">
    <location>
        <begin position="102"/>
        <end position="127"/>
    </location>
</feature>
<dbReference type="EMBL" id="VSSQ01000016">
    <property type="protein sequence ID" value="MPL61806.1"/>
    <property type="molecule type" value="Genomic_DNA"/>
</dbReference>
<evidence type="ECO:0000259" key="7">
    <source>
        <dbReference type="Pfam" id="PF00482"/>
    </source>
</evidence>
<sequence>MVTELRSGKGLHDVMDSISNSGYGSLSYEFSVVIEEIKYGETTEKALFNLSNRVSSDGLNRVTQQIIGTIKTGGNLSSNLNIIAEDISHDIQLKLKDYSQKLNAFVMIYTFIAILGPVILLIMLMAASTVMGDIIPSNLVLIIYIFFFPILIIFMGVMMKKMEPVL</sequence>
<dbReference type="AlphaFoldDB" id="A0A644T4F9"/>
<evidence type="ECO:0000256" key="5">
    <source>
        <dbReference type="ARBA" id="ARBA00023136"/>
    </source>
</evidence>
<dbReference type="GO" id="GO:0005886">
    <property type="term" value="C:plasma membrane"/>
    <property type="evidence" value="ECO:0007669"/>
    <property type="project" value="UniProtKB-SubCell"/>
</dbReference>
<organism evidence="8">
    <name type="scientific">bioreactor metagenome</name>
    <dbReference type="NCBI Taxonomy" id="1076179"/>
    <lineage>
        <taxon>unclassified sequences</taxon>
        <taxon>metagenomes</taxon>
        <taxon>ecological metagenomes</taxon>
    </lineage>
</organism>
<evidence type="ECO:0000256" key="3">
    <source>
        <dbReference type="ARBA" id="ARBA00022692"/>
    </source>
</evidence>
<accession>A0A644T4F9</accession>
<comment type="caution">
    <text evidence="8">The sequence shown here is derived from an EMBL/GenBank/DDBJ whole genome shotgun (WGS) entry which is preliminary data.</text>
</comment>
<dbReference type="PANTHER" id="PTHR35402:SF1">
    <property type="entry name" value="TYPE II SECRETION SYSTEM PROTEIN GSPF DOMAIN-CONTAINING PROTEIN"/>
    <property type="match status" value="1"/>
</dbReference>
<evidence type="ECO:0000313" key="8">
    <source>
        <dbReference type="EMBL" id="MPL61806.1"/>
    </source>
</evidence>
<name>A0A644T4F9_9ZZZZ</name>
<keyword evidence="5 6" id="KW-0472">Membrane</keyword>